<evidence type="ECO:0000256" key="1">
    <source>
        <dbReference type="SAM" id="MobiDB-lite"/>
    </source>
</evidence>
<accession>A0A2S9Q1G7</accession>
<feature type="region of interest" description="Disordered" evidence="1">
    <location>
        <begin position="212"/>
        <end position="291"/>
    </location>
</feature>
<dbReference type="AlphaFoldDB" id="A0A2S9Q1G7"/>
<proteinExistence type="predicted"/>
<feature type="region of interest" description="Disordered" evidence="1">
    <location>
        <begin position="144"/>
        <end position="170"/>
    </location>
</feature>
<evidence type="ECO:0000259" key="2">
    <source>
        <dbReference type="SMART" id="SM00470"/>
    </source>
</evidence>
<protein>
    <submittedName>
        <fullName evidence="3">Transcriptional regulator</fullName>
    </submittedName>
</protein>
<dbReference type="InterPro" id="IPR036086">
    <property type="entry name" value="ParB/Sulfiredoxin_sf"/>
</dbReference>
<dbReference type="Gene3D" id="3.90.1530.10">
    <property type="entry name" value="Conserved hypothetical protein from pyrococcus furiosus pfu- 392566-001, ParB domain"/>
    <property type="match status" value="1"/>
</dbReference>
<feature type="domain" description="ParB-like N-terminal" evidence="2">
    <location>
        <begin position="16"/>
        <end position="100"/>
    </location>
</feature>
<feature type="compositionally biased region" description="Polar residues" evidence="1">
    <location>
        <begin position="149"/>
        <end position="158"/>
    </location>
</feature>
<comment type="caution">
    <text evidence="3">The sequence shown here is derived from an EMBL/GenBank/DDBJ whole genome shotgun (WGS) entry which is preliminary data.</text>
</comment>
<evidence type="ECO:0000313" key="3">
    <source>
        <dbReference type="EMBL" id="PRH80457.1"/>
    </source>
</evidence>
<evidence type="ECO:0000313" key="4">
    <source>
        <dbReference type="Proteomes" id="UP000239322"/>
    </source>
</evidence>
<dbReference type="RefSeq" id="WP_105867404.1">
    <property type="nucleotide sequence ID" value="NZ_PVLV01000053.1"/>
</dbReference>
<dbReference type="InterPro" id="IPR003115">
    <property type="entry name" value="ParB_N"/>
</dbReference>
<gene>
    <name evidence="3" type="ORF">C6N75_03820</name>
</gene>
<sequence length="386" mass="41192">MDSDDRSLTLPAHFTHRVRIEALLPADSPRLNGVDDAHVQRLADIYPALPPVLVHRSTMRVIDGMHRVAAAAANGLTSVEVHFFDGADEEAFIRAVAANTAHGLPLSVTDRKAAAERILRSRPELSDRAVATCTGLDPKTVAALRPRSTGESPQSNIRRGTDGRAHPLDRTAERLRAAELMIRRPDLPLRAIVKETGLSLGTAHDVRQRLLRGEAPAPQGRREAAARRAAAAAAARLTGEDAPAGTEDAPPGDRPAPPAAVGPRGSGPAPAGTRPAPLAGTGPGAGVSRTRGSLETLRRLAADPSLRHSDSGRHFLRWLHTHFVVDEAWRQQADAVPPHCTDTVAELALHCSNAWKRFADDLARRRLTDTAPAPPRGPAPESRHGA</sequence>
<dbReference type="Proteomes" id="UP000239322">
    <property type="component" value="Unassembled WGS sequence"/>
</dbReference>
<dbReference type="EMBL" id="PVLV01000053">
    <property type="protein sequence ID" value="PRH80457.1"/>
    <property type="molecule type" value="Genomic_DNA"/>
</dbReference>
<feature type="compositionally biased region" description="Low complexity" evidence="1">
    <location>
        <begin position="227"/>
        <end position="236"/>
    </location>
</feature>
<feature type="compositionally biased region" description="Basic and acidic residues" evidence="1">
    <location>
        <begin position="159"/>
        <end position="170"/>
    </location>
</feature>
<keyword evidence="4" id="KW-1185">Reference proteome</keyword>
<name>A0A2S9Q1G7_9ACTN</name>
<feature type="compositionally biased region" description="Low complexity" evidence="1">
    <location>
        <begin position="261"/>
        <end position="280"/>
    </location>
</feature>
<reference evidence="3 4" key="1">
    <citation type="submission" date="2018-03" db="EMBL/GenBank/DDBJ databases">
        <title>Novel Streptomyces sp. from soil.</title>
        <authorList>
            <person name="Tan G.Y.A."/>
            <person name="Lee Z.Y."/>
        </authorList>
    </citation>
    <scope>NUCLEOTIDE SEQUENCE [LARGE SCALE GENOMIC DNA]</scope>
    <source>
        <strain evidence="3 4">ST5x</strain>
    </source>
</reference>
<dbReference type="SMART" id="SM00470">
    <property type="entry name" value="ParB"/>
    <property type="match status" value="1"/>
</dbReference>
<dbReference type="SUPFAM" id="SSF110849">
    <property type="entry name" value="ParB/Sulfiredoxin"/>
    <property type="match status" value="1"/>
</dbReference>
<dbReference type="OrthoDB" id="3701787at2"/>
<organism evidence="3 4">
    <name type="scientific">Streptomyces solincola</name>
    <dbReference type="NCBI Taxonomy" id="2100817"/>
    <lineage>
        <taxon>Bacteria</taxon>
        <taxon>Bacillati</taxon>
        <taxon>Actinomycetota</taxon>
        <taxon>Actinomycetes</taxon>
        <taxon>Kitasatosporales</taxon>
        <taxon>Streptomycetaceae</taxon>
        <taxon>Streptomyces</taxon>
    </lineage>
</organism>